<dbReference type="InterPro" id="IPR027417">
    <property type="entry name" value="P-loop_NTPase"/>
</dbReference>
<dbReference type="Pfam" id="PF05729">
    <property type="entry name" value="NACHT"/>
    <property type="match status" value="1"/>
</dbReference>
<dbReference type="PROSITE" id="PS50837">
    <property type="entry name" value="NACHT"/>
    <property type="match status" value="1"/>
</dbReference>
<dbReference type="SUPFAM" id="SSF52540">
    <property type="entry name" value="P-loop containing nucleoside triphosphate hydrolases"/>
    <property type="match status" value="1"/>
</dbReference>
<dbReference type="InterPro" id="IPR007111">
    <property type="entry name" value="NACHT_NTPase"/>
</dbReference>
<feature type="transmembrane region" description="Helical" evidence="2">
    <location>
        <begin position="568"/>
        <end position="590"/>
    </location>
</feature>
<feature type="transmembrane region" description="Helical" evidence="2">
    <location>
        <begin position="475"/>
        <end position="493"/>
    </location>
</feature>
<gene>
    <name evidence="4" type="ORF">AB0E65_18090</name>
</gene>
<dbReference type="Gene3D" id="3.40.50.300">
    <property type="entry name" value="P-loop containing nucleotide triphosphate hydrolases"/>
    <property type="match status" value="1"/>
</dbReference>
<feature type="transmembrane region" description="Helical" evidence="2">
    <location>
        <begin position="499"/>
        <end position="517"/>
    </location>
</feature>
<protein>
    <submittedName>
        <fullName evidence="4">NACHT domain-containing protein</fullName>
    </submittedName>
</protein>
<keyword evidence="2" id="KW-0472">Membrane</keyword>
<evidence type="ECO:0000259" key="3">
    <source>
        <dbReference type="PROSITE" id="PS50837"/>
    </source>
</evidence>
<feature type="transmembrane region" description="Helical" evidence="2">
    <location>
        <begin position="537"/>
        <end position="556"/>
    </location>
</feature>
<dbReference type="RefSeq" id="WP_108953341.1">
    <property type="nucleotide sequence ID" value="NZ_BEVZ01000002.1"/>
</dbReference>
<evidence type="ECO:0000256" key="2">
    <source>
        <dbReference type="SAM" id="Phobius"/>
    </source>
</evidence>
<evidence type="ECO:0000313" key="4">
    <source>
        <dbReference type="EMBL" id="MEU3556107.1"/>
    </source>
</evidence>
<keyword evidence="2" id="KW-1133">Transmembrane helix</keyword>
<feature type="transmembrane region" description="Helical" evidence="2">
    <location>
        <begin position="430"/>
        <end position="454"/>
    </location>
</feature>
<sequence>MSERAQGDVHNVFSGGSATYVIQGRDFGAVHLHLPPPPRTTQDSAAAELARVVLAQWRDEAGALGLTGSVRLAVGWRADWTVADHREHVGADITGSTAGLTELAAAFQALPARRLVIIGAPGSGKTSLMMLLTLELLSLRDETRPIPVLLLVSSWDAGKEHFDVWLARRIHEEYVGLSKDLNRARIRALVRDRRVLPVLDGLDELPRPLRSAALAGLNRAGTEGMPLILTSRTEEYTELVAAETVLQAAAVIRAQPVVGAASAEYLRGSAHPQRTRQWQALLDHLAHHPGAAATRALSSPLMLWLARTVYARPDADPGELADESRFPDAAAIERHLLDSVVPAAFPTGPASPHQPHPVREWGHARARRALGFLATHLTATKTKELAWWELHRAKPPTVLKAPVLVAGYVLLMAGSSWFQNRVAGGNPFLTFQVAAGAHVATTFGIMSGMLLLLSQVWKGPLPRRPAGFGRHRSRIPGLFWLLVFLTPVVLLLYRDEPLLALGLTVPALLMLVVGAPADTAQAVGPRALLNGERASTVLMLLGVAPVIGAIGTLFTVQVPDRAVLLGSWLSGSVGAAAVIVTLSPWAQWLLAKVVLASLGRLPWSTMAFLEDARRVGLLRQVGGVYQFRHAQLQQRLAANRHGGAPAPRRQRDATRAPWPVRPLPAADSTPRSVRIPGHVGVRVTRGNPAAYVAMWTLALVWTGVITLQNAWHDPGAWQTVGFFVALPPVVDLLLPPLTWRRAELRLDDGGVEFAVGKRTTRFEWQDIAEVAARPYEPPFGKNDGTVMLHLRLRPETAPGPRIRVNSTGWIALWPLDSPTGEPADAAIRPELHNALVRFAGERWRPQAGT</sequence>
<evidence type="ECO:0000313" key="5">
    <source>
        <dbReference type="Proteomes" id="UP001550850"/>
    </source>
</evidence>
<feature type="region of interest" description="Disordered" evidence="1">
    <location>
        <begin position="638"/>
        <end position="671"/>
    </location>
</feature>
<feature type="transmembrane region" description="Helical" evidence="2">
    <location>
        <begin position="398"/>
        <end position="418"/>
    </location>
</feature>
<name>A0ABV2YK56_9ACTN</name>
<dbReference type="Proteomes" id="UP001550850">
    <property type="component" value="Unassembled WGS sequence"/>
</dbReference>
<comment type="caution">
    <text evidence="4">The sequence shown here is derived from an EMBL/GenBank/DDBJ whole genome shotgun (WGS) entry which is preliminary data.</text>
</comment>
<evidence type="ECO:0000256" key="1">
    <source>
        <dbReference type="SAM" id="MobiDB-lite"/>
    </source>
</evidence>
<feature type="domain" description="NACHT" evidence="3">
    <location>
        <begin position="113"/>
        <end position="233"/>
    </location>
</feature>
<proteinExistence type="predicted"/>
<keyword evidence="5" id="KW-1185">Reference proteome</keyword>
<reference evidence="4 5" key="1">
    <citation type="submission" date="2024-06" db="EMBL/GenBank/DDBJ databases">
        <title>The Natural Products Discovery Center: Release of the First 8490 Sequenced Strains for Exploring Actinobacteria Biosynthetic Diversity.</title>
        <authorList>
            <person name="Kalkreuter E."/>
            <person name="Kautsar S.A."/>
            <person name="Yang D."/>
            <person name="Bader C.D."/>
            <person name="Teijaro C.N."/>
            <person name="Fluegel L."/>
            <person name="Davis C.M."/>
            <person name="Simpson J.R."/>
            <person name="Lauterbach L."/>
            <person name="Steele A.D."/>
            <person name="Gui C."/>
            <person name="Meng S."/>
            <person name="Li G."/>
            <person name="Viehrig K."/>
            <person name="Ye F."/>
            <person name="Su P."/>
            <person name="Kiefer A.F."/>
            <person name="Nichols A."/>
            <person name="Cepeda A.J."/>
            <person name="Yan W."/>
            <person name="Fan B."/>
            <person name="Jiang Y."/>
            <person name="Adhikari A."/>
            <person name="Zheng C.-J."/>
            <person name="Schuster L."/>
            <person name="Cowan T.M."/>
            <person name="Smanski M.J."/>
            <person name="Chevrette M.G."/>
            <person name="De Carvalho L.P.S."/>
            <person name="Shen B."/>
        </authorList>
    </citation>
    <scope>NUCLEOTIDE SEQUENCE [LARGE SCALE GENOMIC DNA]</scope>
    <source>
        <strain evidence="4 5">NPDC038104</strain>
    </source>
</reference>
<organism evidence="4 5">
    <name type="scientific">Streptomyces fragilis</name>
    <dbReference type="NCBI Taxonomy" id="67301"/>
    <lineage>
        <taxon>Bacteria</taxon>
        <taxon>Bacillati</taxon>
        <taxon>Actinomycetota</taxon>
        <taxon>Actinomycetes</taxon>
        <taxon>Kitasatosporales</taxon>
        <taxon>Streptomycetaceae</taxon>
        <taxon>Streptomyces</taxon>
    </lineage>
</organism>
<accession>A0ABV2YK56</accession>
<keyword evidence="2" id="KW-0812">Transmembrane</keyword>
<dbReference type="EMBL" id="JBEZUR010000027">
    <property type="protein sequence ID" value="MEU3556107.1"/>
    <property type="molecule type" value="Genomic_DNA"/>
</dbReference>